<accession>A0AAU7VI56</accession>
<gene>
    <name evidence="2" type="ORF">PRVXT_001579</name>
</gene>
<reference evidence="2" key="2">
    <citation type="submission" date="2024-06" db="EMBL/GenBank/DDBJ databases">
        <authorList>
            <person name="Petrova K.O."/>
            <person name="Toshchakov S.V."/>
            <person name="Boltjanskaja Y.V."/>
            <person name="Kevbrin V."/>
        </authorList>
    </citation>
    <scope>NUCLEOTIDE SEQUENCE</scope>
    <source>
        <strain evidence="2">Z-910T</strain>
    </source>
</reference>
<feature type="region of interest" description="Disordered" evidence="1">
    <location>
        <begin position="40"/>
        <end position="60"/>
    </location>
</feature>
<feature type="compositionally biased region" description="Basic residues" evidence="1">
    <location>
        <begin position="49"/>
        <end position="60"/>
    </location>
</feature>
<organism evidence="2">
    <name type="scientific">Proteinivorax tanatarense</name>
    <dbReference type="NCBI Taxonomy" id="1260629"/>
    <lineage>
        <taxon>Bacteria</taxon>
        <taxon>Bacillati</taxon>
        <taxon>Bacillota</taxon>
        <taxon>Clostridia</taxon>
        <taxon>Eubacteriales</taxon>
        <taxon>Proteinivoracaceae</taxon>
        <taxon>Proteinivorax</taxon>
    </lineage>
</organism>
<name>A0AAU7VI56_9FIRM</name>
<evidence type="ECO:0000256" key="1">
    <source>
        <dbReference type="SAM" id="MobiDB-lite"/>
    </source>
</evidence>
<evidence type="ECO:0000313" key="2">
    <source>
        <dbReference type="EMBL" id="XBX73589.1"/>
    </source>
</evidence>
<dbReference type="RefSeq" id="WP_350342351.1">
    <property type="nucleotide sequence ID" value="NZ_CP158367.1"/>
</dbReference>
<dbReference type="EMBL" id="CP158367">
    <property type="protein sequence ID" value="XBX73589.1"/>
    <property type="molecule type" value="Genomic_DNA"/>
</dbReference>
<dbReference type="AlphaFoldDB" id="A0AAU7VI56"/>
<proteinExistence type="predicted"/>
<reference evidence="2" key="1">
    <citation type="journal article" date="2013" name="Extremophiles">
        <title>Proteinivorax tanatarense gen. nov., sp. nov., an anaerobic, haloalkaliphilic, proteolytic bacterium isolated from a decaying algal bloom, and proposal of Proteinivoraceae fam. nov.</title>
        <authorList>
            <person name="Kevbrin V."/>
            <person name="Boltyanskaya Y."/>
            <person name="Zhilina T."/>
            <person name="Kolganova T."/>
            <person name="Lavrentjeva E."/>
            <person name="Kuznetsov B."/>
        </authorList>
    </citation>
    <scope>NUCLEOTIDE SEQUENCE</scope>
    <source>
        <strain evidence="2">Z-910T</strain>
    </source>
</reference>
<sequence length="60" mass="6575">MKVEILQSLSGLDFSYKKGDKVNLDAKKAKSWIESGLAKEVKSESKSKGGTKKTKAKQSE</sequence>
<protein>
    <submittedName>
        <fullName evidence="2">Uncharacterized protein</fullName>
    </submittedName>
</protein>